<evidence type="ECO:0000256" key="8">
    <source>
        <dbReference type="ARBA" id="ARBA00022989"/>
    </source>
</evidence>
<sequence length="191" mass="21714">MHKGRLEAFSDGVLAIIITIMVLELKIPHTDDLYELLPLLPIFLSYFLSFIYVGIYWNNHHHVFQIVKHVNGKILWANLNLLFWLSLLPFATAWSGENSFSKTPVAMYGFILLMASVSFYILVKSLASSHGSDSDIAKSLGGNLKGKISIVIYALAIFLTYYSSYVSMFIYLFVAILWIIPDKRVENIVQE</sequence>
<keyword evidence="10 13" id="KW-0472">Membrane</keyword>
<protein>
    <submittedName>
        <fullName evidence="14">DUF1211 domain-containing protein</fullName>
    </submittedName>
</protein>
<evidence type="ECO:0000256" key="3">
    <source>
        <dbReference type="ARBA" id="ARBA00022448"/>
    </source>
</evidence>
<feature type="transmembrane region" description="Helical" evidence="13">
    <location>
        <begin position="12"/>
        <end position="30"/>
    </location>
</feature>
<keyword evidence="3" id="KW-0813">Transport</keyword>
<keyword evidence="9" id="KW-0406">Ion transport</keyword>
<keyword evidence="5 13" id="KW-0812">Transmembrane</keyword>
<evidence type="ECO:0000256" key="10">
    <source>
        <dbReference type="ARBA" id="ARBA00023136"/>
    </source>
</evidence>
<evidence type="ECO:0000256" key="4">
    <source>
        <dbReference type="ARBA" id="ARBA00022538"/>
    </source>
</evidence>
<dbReference type="RefSeq" id="WP_153421576.1">
    <property type="nucleotide sequence ID" value="NZ_WFLM01000005.1"/>
</dbReference>
<evidence type="ECO:0000256" key="12">
    <source>
        <dbReference type="ARBA" id="ARBA00034430"/>
    </source>
</evidence>
<keyword evidence="15" id="KW-1185">Reference proteome</keyword>
<evidence type="ECO:0000256" key="2">
    <source>
        <dbReference type="ARBA" id="ARBA00006920"/>
    </source>
</evidence>
<name>A0A6N6VPR0_9BACT</name>
<dbReference type="GO" id="GO:0016020">
    <property type="term" value="C:membrane"/>
    <property type="evidence" value="ECO:0007669"/>
    <property type="project" value="UniProtKB-SubCell"/>
</dbReference>
<feature type="transmembrane region" description="Helical" evidence="13">
    <location>
        <begin position="106"/>
        <end position="127"/>
    </location>
</feature>
<proteinExistence type="inferred from homology"/>
<dbReference type="Proteomes" id="UP000437748">
    <property type="component" value="Unassembled WGS sequence"/>
</dbReference>
<comment type="similarity">
    <text evidence="2">Belongs to the TMEM175 family.</text>
</comment>
<keyword evidence="7" id="KW-0630">Potassium</keyword>
<organism evidence="14 15">
    <name type="scientific">Silvanigrella paludirubra</name>
    <dbReference type="NCBI Taxonomy" id="2499159"/>
    <lineage>
        <taxon>Bacteria</taxon>
        <taxon>Pseudomonadati</taxon>
        <taxon>Bdellovibrionota</taxon>
        <taxon>Oligoflexia</taxon>
        <taxon>Silvanigrellales</taxon>
        <taxon>Silvanigrellaceae</taxon>
        <taxon>Silvanigrella</taxon>
    </lineage>
</organism>
<evidence type="ECO:0000313" key="14">
    <source>
        <dbReference type="EMBL" id="KAB8037158.1"/>
    </source>
</evidence>
<dbReference type="PANTHER" id="PTHR31462">
    <property type="entry name" value="ENDOSOMAL/LYSOSOMAL POTASSIUM CHANNEL TMEM175"/>
    <property type="match status" value="1"/>
</dbReference>
<dbReference type="GO" id="GO:0015252">
    <property type="term" value="F:proton channel activity"/>
    <property type="evidence" value="ECO:0007669"/>
    <property type="project" value="InterPro"/>
</dbReference>
<feature type="transmembrane region" description="Helical" evidence="13">
    <location>
        <begin position="75"/>
        <end position="94"/>
    </location>
</feature>
<evidence type="ECO:0000313" key="15">
    <source>
        <dbReference type="Proteomes" id="UP000437748"/>
    </source>
</evidence>
<feature type="transmembrane region" description="Helical" evidence="13">
    <location>
        <begin position="36"/>
        <end position="55"/>
    </location>
</feature>
<dbReference type="InterPro" id="IPR010617">
    <property type="entry name" value="TMEM175-like"/>
</dbReference>
<dbReference type="GO" id="GO:0005267">
    <property type="term" value="F:potassium channel activity"/>
    <property type="evidence" value="ECO:0007669"/>
    <property type="project" value="UniProtKB-KW"/>
</dbReference>
<comment type="caution">
    <text evidence="14">The sequence shown here is derived from an EMBL/GenBank/DDBJ whole genome shotgun (WGS) entry which is preliminary data.</text>
</comment>
<evidence type="ECO:0000256" key="11">
    <source>
        <dbReference type="ARBA" id="ARBA00023303"/>
    </source>
</evidence>
<accession>A0A6N6VPR0</accession>
<comment type="catalytic activity">
    <reaction evidence="12">
        <text>K(+)(in) = K(+)(out)</text>
        <dbReference type="Rhea" id="RHEA:29463"/>
        <dbReference type="ChEBI" id="CHEBI:29103"/>
    </reaction>
</comment>
<evidence type="ECO:0000256" key="6">
    <source>
        <dbReference type="ARBA" id="ARBA00022826"/>
    </source>
</evidence>
<comment type="subcellular location">
    <subcellularLocation>
        <location evidence="1">Membrane</location>
        <topology evidence="1">Multi-pass membrane protein</topology>
    </subcellularLocation>
</comment>
<evidence type="ECO:0000256" key="9">
    <source>
        <dbReference type="ARBA" id="ARBA00023065"/>
    </source>
</evidence>
<dbReference type="Pfam" id="PF06736">
    <property type="entry name" value="TMEM175"/>
    <property type="match status" value="1"/>
</dbReference>
<dbReference type="AlphaFoldDB" id="A0A6N6VPR0"/>
<reference evidence="14 15" key="1">
    <citation type="submission" date="2019-10" db="EMBL/GenBank/DDBJ databases">
        <title>New species of Slilvanegrellaceae.</title>
        <authorList>
            <person name="Pitt A."/>
            <person name="Hahn M.W."/>
        </authorList>
    </citation>
    <scope>NUCLEOTIDE SEQUENCE [LARGE SCALE GENOMIC DNA]</scope>
    <source>
        <strain evidence="14 15">SP-Ram-0.45-NSY-1</strain>
    </source>
</reference>
<keyword evidence="8 13" id="KW-1133">Transmembrane helix</keyword>
<evidence type="ECO:0000256" key="13">
    <source>
        <dbReference type="SAM" id="Phobius"/>
    </source>
</evidence>
<evidence type="ECO:0000256" key="7">
    <source>
        <dbReference type="ARBA" id="ARBA00022958"/>
    </source>
</evidence>
<gene>
    <name evidence="14" type="ORF">GCL60_14630</name>
</gene>
<evidence type="ECO:0000256" key="1">
    <source>
        <dbReference type="ARBA" id="ARBA00004141"/>
    </source>
</evidence>
<keyword evidence="11" id="KW-0407">Ion channel</keyword>
<dbReference type="EMBL" id="WFLM01000005">
    <property type="protein sequence ID" value="KAB8037158.1"/>
    <property type="molecule type" value="Genomic_DNA"/>
</dbReference>
<keyword evidence="4" id="KW-0633">Potassium transport</keyword>
<evidence type="ECO:0000256" key="5">
    <source>
        <dbReference type="ARBA" id="ARBA00022692"/>
    </source>
</evidence>
<keyword evidence="6" id="KW-0631">Potassium channel</keyword>
<dbReference type="OrthoDB" id="7626281at2"/>
<feature type="transmembrane region" description="Helical" evidence="13">
    <location>
        <begin position="148"/>
        <end position="180"/>
    </location>
</feature>
<dbReference type="PANTHER" id="PTHR31462:SF5">
    <property type="entry name" value="ENDOSOMAL_LYSOSOMAL PROTON CHANNEL TMEM175"/>
    <property type="match status" value="1"/>
</dbReference>